<evidence type="ECO:0000259" key="1">
    <source>
        <dbReference type="Pfam" id="PF00961"/>
    </source>
</evidence>
<accession>A0A1F6BHC7</accession>
<dbReference type="InterPro" id="IPR027434">
    <property type="entry name" value="Homing_endonucl"/>
</dbReference>
<dbReference type="GO" id="GO:0004519">
    <property type="term" value="F:endonuclease activity"/>
    <property type="evidence" value="ECO:0007669"/>
    <property type="project" value="InterPro"/>
</dbReference>
<dbReference type="EMBL" id="MFJU01000017">
    <property type="protein sequence ID" value="OGG36310.1"/>
    <property type="molecule type" value="Genomic_DNA"/>
</dbReference>
<dbReference type="Pfam" id="PF00961">
    <property type="entry name" value="LAGLIDADG_1"/>
    <property type="match status" value="1"/>
</dbReference>
<gene>
    <name evidence="2" type="ORF">A2968_07175</name>
</gene>
<dbReference type="PANTHER" id="PTHR36181">
    <property type="entry name" value="INTRON-ENCODED ENDONUCLEASE AI3-RELATED"/>
    <property type="match status" value="1"/>
</dbReference>
<protein>
    <recommendedName>
        <fullName evidence="1">Homing endonuclease LAGLIDADG domain-containing protein</fullName>
    </recommendedName>
</protein>
<feature type="domain" description="Homing endonuclease LAGLIDADG" evidence="1">
    <location>
        <begin position="25"/>
        <end position="129"/>
    </location>
</feature>
<dbReference type="InterPro" id="IPR051289">
    <property type="entry name" value="LAGLIDADG_Endonuclease"/>
</dbReference>
<proteinExistence type="predicted"/>
<evidence type="ECO:0000313" key="3">
    <source>
        <dbReference type="Proteomes" id="UP000176228"/>
    </source>
</evidence>
<comment type="caution">
    <text evidence="2">The sequence shown here is derived from an EMBL/GenBank/DDBJ whole genome shotgun (WGS) entry which is preliminary data.</text>
</comment>
<dbReference type="Proteomes" id="UP000176228">
    <property type="component" value="Unassembled WGS sequence"/>
</dbReference>
<sequence length="184" mass="21439">MISSDNSSRADNQQVTEEKISNEYLCGFVDGEGCFYVGFGKRTDLPLKWQIITEFHLSQNPGGKNVLETFIKRLGCGYLKPNHPGSLKDKTWVLIVKDRKDIKNKLIPFFLEHPLQTIKRLEFLIFKQVIEVIENKQHLNENGFRRIVELVFSLPRSTNKRYSKDKLLRHLRDYMPDPTMAGKI</sequence>
<dbReference type="InterPro" id="IPR004860">
    <property type="entry name" value="LAGLIDADG_dom"/>
</dbReference>
<name>A0A1F6BHC7_9BACT</name>
<evidence type="ECO:0000313" key="2">
    <source>
        <dbReference type="EMBL" id="OGG36310.1"/>
    </source>
</evidence>
<organism evidence="2 3">
    <name type="scientific">Candidatus Gottesmanbacteria bacterium RIFCSPLOWO2_01_FULL_42_22</name>
    <dbReference type="NCBI Taxonomy" id="1798391"/>
    <lineage>
        <taxon>Bacteria</taxon>
        <taxon>Candidatus Gottesmaniibacteriota</taxon>
    </lineage>
</organism>
<dbReference type="SUPFAM" id="SSF55608">
    <property type="entry name" value="Homing endonucleases"/>
    <property type="match status" value="1"/>
</dbReference>
<dbReference type="AlphaFoldDB" id="A0A1F6BHC7"/>
<reference evidence="2 3" key="1">
    <citation type="journal article" date="2016" name="Nat. Commun.">
        <title>Thousands of microbial genomes shed light on interconnected biogeochemical processes in an aquifer system.</title>
        <authorList>
            <person name="Anantharaman K."/>
            <person name="Brown C.T."/>
            <person name="Hug L.A."/>
            <person name="Sharon I."/>
            <person name="Castelle C.J."/>
            <person name="Probst A.J."/>
            <person name="Thomas B.C."/>
            <person name="Singh A."/>
            <person name="Wilkins M.J."/>
            <person name="Karaoz U."/>
            <person name="Brodie E.L."/>
            <person name="Williams K.H."/>
            <person name="Hubbard S.S."/>
            <person name="Banfield J.F."/>
        </authorList>
    </citation>
    <scope>NUCLEOTIDE SEQUENCE [LARGE SCALE GENOMIC DNA]</scope>
</reference>
<dbReference type="PANTHER" id="PTHR36181:SF2">
    <property type="entry name" value="INTRON-ENCODED ENDONUCLEASE AI3-RELATED"/>
    <property type="match status" value="1"/>
</dbReference>
<dbReference type="Gene3D" id="3.10.28.10">
    <property type="entry name" value="Homing endonucleases"/>
    <property type="match status" value="1"/>
</dbReference>